<feature type="compositionally biased region" description="Basic and acidic residues" evidence="3">
    <location>
        <begin position="385"/>
        <end position="395"/>
    </location>
</feature>
<dbReference type="Pfam" id="PF24681">
    <property type="entry name" value="Kelch_KLHDC2_KLHL20_DRC7"/>
    <property type="match status" value="1"/>
</dbReference>
<feature type="compositionally biased region" description="Polar residues" evidence="3">
    <location>
        <begin position="412"/>
        <end position="428"/>
    </location>
</feature>
<dbReference type="OrthoDB" id="10251809at2759"/>
<dbReference type="RefSeq" id="XP_021857510.1">
    <property type="nucleotide sequence ID" value="XM_022001818.2"/>
</dbReference>
<reference evidence="5" key="2">
    <citation type="submission" date="2025-08" db="UniProtKB">
        <authorList>
            <consortium name="RefSeq"/>
        </authorList>
    </citation>
    <scope>IDENTIFICATION</scope>
    <source>
        <tissue evidence="5">Leaf</tissue>
    </source>
</reference>
<keyword evidence="4" id="KW-1185">Reference proteome</keyword>
<dbReference type="Pfam" id="PF01344">
    <property type="entry name" value="Kelch_1"/>
    <property type="match status" value="1"/>
</dbReference>
<sequence>MGSLGSYEGVEGKKAMWLYPKIIGTNPSERWGHTSCFFKGHVYVFGGCCGGMHYSDVLVLNLDTVSWTTLVTTGPGPGPRDSHTATLWGNKIIVFGGTNGSKKVNDLHILDLDSKEWTQPTCSGSYPSARESHTATLVGDGGQLAVFGGSGEGVGNYLNDVHFLDLKTMSWSSPMVKGDYSPPPRDSHVSVAVGRKVFVYGGDCGDRYHGDVDVFDVDSLTWSRLEVLGPSPGRRAGHAAIGIGTKVYVVGGVGDKKYYNDTWVLDTTISSWSKLEICGQPPQGRFSHTAIVTDSDIAIYGGCGEDERPLGELLILQLGEDHPNGRYNISMCKSFGNHRNQRRRRSPQSHKTILLGSCIETETNNTNDPKTTHSKRTRTMNTNTFEKETEQEEHSLSLSQNSSPSQSDQEQTTTTVQNPTSSSITVPQSFSFPSIMNQLNKPPRQQQTQQSLPDVYILGEHRPNQRHAHFLPPHTVKTEVELLTAEGRHLNHSVTQSLIGAEVHGKVDGSFDSGYLMTANVNGRMFRGVLFPPCNVQQGPNILYKGPNRTQNNFGQIPFAQQCTNSSRGTSFVKSSLFKPVKSPDIGLNRDFVHGSSDTSSSIFRTLPRKDQELRDRSDLQGVVLTLGGPGSSQ</sequence>
<feature type="region of interest" description="Disordered" evidence="3">
    <location>
        <begin position="356"/>
        <end position="428"/>
    </location>
</feature>
<dbReference type="PANTHER" id="PTHR46228:SF2">
    <property type="entry name" value="KELCH REPEAT PROTEIN (AFU_ORTHOLOGUE AFUA_4G14350)"/>
    <property type="match status" value="1"/>
</dbReference>
<accession>A0A9R0J002</accession>
<evidence type="ECO:0000313" key="4">
    <source>
        <dbReference type="Proteomes" id="UP000813463"/>
    </source>
</evidence>
<dbReference type="KEGG" id="soe:110796731"/>
<gene>
    <name evidence="5" type="primary">LOC110796731</name>
</gene>
<evidence type="ECO:0000256" key="2">
    <source>
        <dbReference type="ARBA" id="ARBA00022737"/>
    </source>
</evidence>
<organism evidence="4 5">
    <name type="scientific">Spinacia oleracea</name>
    <name type="common">Spinach</name>
    <dbReference type="NCBI Taxonomy" id="3562"/>
    <lineage>
        <taxon>Eukaryota</taxon>
        <taxon>Viridiplantae</taxon>
        <taxon>Streptophyta</taxon>
        <taxon>Embryophyta</taxon>
        <taxon>Tracheophyta</taxon>
        <taxon>Spermatophyta</taxon>
        <taxon>Magnoliopsida</taxon>
        <taxon>eudicotyledons</taxon>
        <taxon>Gunneridae</taxon>
        <taxon>Pentapetalae</taxon>
        <taxon>Caryophyllales</taxon>
        <taxon>Chenopodiaceae</taxon>
        <taxon>Chenopodioideae</taxon>
        <taxon>Anserineae</taxon>
        <taxon>Spinacia</taxon>
    </lineage>
</organism>
<keyword evidence="1" id="KW-0880">Kelch repeat</keyword>
<dbReference type="InterPro" id="IPR006652">
    <property type="entry name" value="Kelch_1"/>
</dbReference>
<dbReference type="InterPro" id="IPR015915">
    <property type="entry name" value="Kelch-typ_b-propeller"/>
</dbReference>
<feature type="compositionally biased region" description="Polar residues" evidence="3">
    <location>
        <begin position="360"/>
        <end position="369"/>
    </location>
</feature>
<protein>
    <submittedName>
        <fullName evidence="5">Uncharacterized protein</fullName>
    </submittedName>
</protein>
<dbReference type="Proteomes" id="UP000813463">
    <property type="component" value="Chromosome 4"/>
</dbReference>
<name>A0A9R0J002_SPIOL</name>
<reference evidence="4" key="1">
    <citation type="journal article" date="2021" name="Nat. Commun.">
        <title>Genomic analyses provide insights into spinach domestication and the genetic basis of agronomic traits.</title>
        <authorList>
            <person name="Cai X."/>
            <person name="Sun X."/>
            <person name="Xu C."/>
            <person name="Sun H."/>
            <person name="Wang X."/>
            <person name="Ge C."/>
            <person name="Zhang Z."/>
            <person name="Wang Q."/>
            <person name="Fei Z."/>
            <person name="Jiao C."/>
            <person name="Wang Q."/>
        </authorList>
    </citation>
    <scope>NUCLEOTIDE SEQUENCE [LARGE SCALE GENOMIC DNA]</scope>
    <source>
        <strain evidence="4">cv. Varoflay</strain>
    </source>
</reference>
<dbReference type="GeneID" id="110796731"/>
<dbReference type="SUPFAM" id="SSF117281">
    <property type="entry name" value="Kelch motif"/>
    <property type="match status" value="1"/>
</dbReference>
<dbReference type="Gene3D" id="2.120.10.80">
    <property type="entry name" value="Kelch-type beta propeller"/>
    <property type="match status" value="2"/>
</dbReference>
<keyword evidence="2" id="KW-0677">Repeat</keyword>
<proteinExistence type="predicted"/>
<dbReference type="PANTHER" id="PTHR46228">
    <property type="entry name" value="KELCH DOMAIN-CONTAINING PROTEIN"/>
    <property type="match status" value="1"/>
</dbReference>
<dbReference type="SMART" id="SM00612">
    <property type="entry name" value="Kelch"/>
    <property type="match status" value="3"/>
</dbReference>
<evidence type="ECO:0000256" key="1">
    <source>
        <dbReference type="ARBA" id="ARBA00022441"/>
    </source>
</evidence>
<dbReference type="AlphaFoldDB" id="A0A9R0J002"/>
<evidence type="ECO:0000313" key="5">
    <source>
        <dbReference type="RefSeq" id="XP_021857510.1"/>
    </source>
</evidence>
<feature type="compositionally biased region" description="Low complexity" evidence="3">
    <location>
        <begin position="396"/>
        <end position="411"/>
    </location>
</feature>
<evidence type="ECO:0000256" key="3">
    <source>
        <dbReference type="SAM" id="MobiDB-lite"/>
    </source>
</evidence>